<dbReference type="Pfam" id="PF01371">
    <property type="entry name" value="Trp_repressor"/>
    <property type="match status" value="1"/>
</dbReference>
<sequence length="138" mass="15712">MRKISGGWDRAKRTAQFETLIQFLAQCKNISQIKAVLETLVTSSERAAVAQRLVIIRLLQKGTSYSDIKLKLSVSPNTITKTLDLYHKHGEHNAIFNKLLKNFIFEAMMPKIKSTVFDPQNNSLGGGFRQFMREAKKK</sequence>
<dbReference type="InterPro" id="IPR010921">
    <property type="entry name" value="Trp_repressor/repl_initiator"/>
</dbReference>
<gene>
    <name evidence="1" type="ORF">COT12_00590</name>
</gene>
<evidence type="ECO:0000313" key="1">
    <source>
        <dbReference type="EMBL" id="PIU24520.1"/>
    </source>
</evidence>
<dbReference type="EMBL" id="PEXI01000023">
    <property type="protein sequence ID" value="PIU24520.1"/>
    <property type="molecule type" value="Genomic_DNA"/>
</dbReference>
<dbReference type="GO" id="GO:0003700">
    <property type="term" value="F:DNA-binding transcription factor activity"/>
    <property type="evidence" value="ECO:0007669"/>
    <property type="project" value="InterPro"/>
</dbReference>
<evidence type="ECO:0008006" key="3">
    <source>
        <dbReference type="Google" id="ProtNLM"/>
    </source>
</evidence>
<dbReference type="AlphaFoldDB" id="A0A2M6YCU9"/>
<accession>A0A2M6YCU9</accession>
<dbReference type="InterPro" id="IPR000831">
    <property type="entry name" value="Trp_repress"/>
</dbReference>
<comment type="caution">
    <text evidence="1">The sequence shown here is derived from an EMBL/GenBank/DDBJ whole genome shotgun (WGS) entry which is preliminary data.</text>
</comment>
<dbReference type="GO" id="GO:0043565">
    <property type="term" value="F:sequence-specific DNA binding"/>
    <property type="evidence" value="ECO:0007669"/>
    <property type="project" value="InterPro"/>
</dbReference>
<protein>
    <recommendedName>
        <fullName evidence="3">TrpR like protein, YerC/YecD</fullName>
    </recommendedName>
</protein>
<evidence type="ECO:0000313" key="2">
    <source>
        <dbReference type="Proteomes" id="UP000229896"/>
    </source>
</evidence>
<reference evidence="2" key="1">
    <citation type="submission" date="2017-09" db="EMBL/GenBank/DDBJ databases">
        <title>Depth-based differentiation of microbial function through sediment-hosted aquifers and enrichment of novel symbionts in the deep terrestrial subsurface.</title>
        <authorList>
            <person name="Probst A.J."/>
            <person name="Ladd B."/>
            <person name="Jarett J.K."/>
            <person name="Geller-Mcgrath D.E."/>
            <person name="Sieber C.M.K."/>
            <person name="Emerson J.B."/>
            <person name="Anantharaman K."/>
            <person name="Thomas B.C."/>
            <person name="Malmstrom R."/>
            <person name="Stieglmeier M."/>
            <person name="Klingl A."/>
            <person name="Woyke T."/>
            <person name="Ryan C.M."/>
            <person name="Banfield J.F."/>
        </authorList>
    </citation>
    <scope>NUCLEOTIDE SEQUENCE [LARGE SCALE GENOMIC DNA]</scope>
</reference>
<dbReference type="SUPFAM" id="SSF48295">
    <property type="entry name" value="TrpR-like"/>
    <property type="match status" value="1"/>
</dbReference>
<organism evidence="1 2">
    <name type="scientific">Candidatus Berkelbacteria bacterium CG08_land_8_20_14_0_20_39_8</name>
    <dbReference type="NCBI Taxonomy" id="1974511"/>
    <lineage>
        <taxon>Bacteria</taxon>
        <taxon>Candidatus Berkelbacteria</taxon>
    </lineage>
</organism>
<dbReference type="InterPro" id="IPR038116">
    <property type="entry name" value="TrpR-like_sf"/>
</dbReference>
<name>A0A2M6YCU9_9BACT</name>
<dbReference type="Proteomes" id="UP000229896">
    <property type="component" value="Unassembled WGS sequence"/>
</dbReference>
<dbReference type="Gene3D" id="1.10.1270.10">
    <property type="entry name" value="TrpR-like"/>
    <property type="match status" value="1"/>
</dbReference>
<proteinExistence type="predicted"/>